<evidence type="ECO:0000313" key="10">
    <source>
        <dbReference type="EMBL" id="KAG0687394.1"/>
    </source>
</evidence>
<evidence type="ECO:0000256" key="1">
    <source>
        <dbReference type="ARBA" id="ARBA00009053"/>
    </source>
</evidence>
<evidence type="ECO:0000256" key="2">
    <source>
        <dbReference type="ARBA" id="ARBA00022801"/>
    </source>
</evidence>
<evidence type="ECO:0008006" key="12">
    <source>
        <dbReference type="Google" id="ProtNLM"/>
    </source>
</evidence>
<dbReference type="PROSITE" id="PS00136">
    <property type="entry name" value="SUBTILASE_ASP"/>
    <property type="match status" value="1"/>
</dbReference>
<dbReference type="InterPro" id="IPR036852">
    <property type="entry name" value="Peptidase_S8/S53_dom_sf"/>
</dbReference>
<dbReference type="GO" id="GO:0001228">
    <property type="term" value="F:DNA-binding transcription activator activity, RNA polymerase II-specific"/>
    <property type="evidence" value="ECO:0007669"/>
    <property type="project" value="InterPro"/>
</dbReference>
<dbReference type="GO" id="GO:0000978">
    <property type="term" value="F:RNA polymerase II cis-regulatory region sequence-specific DNA binding"/>
    <property type="evidence" value="ECO:0007669"/>
    <property type="project" value="TreeGrafter"/>
</dbReference>
<name>A0A9P7BF78_9ASCO</name>
<evidence type="ECO:0000256" key="7">
    <source>
        <dbReference type="SAM" id="MobiDB-lite"/>
    </source>
</evidence>
<dbReference type="Gene3D" id="1.10.20.10">
    <property type="entry name" value="Histone, subunit A"/>
    <property type="match status" value="1"/>
</dbReference>
<comment type="similarity">
    <text evidence="1">Belongs to the NFYB/HAP3 subunit family.</text>
</comment>
<dbReference type="Proteomes" id="UP000697127">
    <property type="component" value="Unassembled WGS sequence"/>
</dbReference>
<feature type="domain" description="Transcription factor CBF/NF-Y/archaeal histone" evidence="9">
    <location>
        <begin position="19"/>
        <end position="81"/>
    </location>
</feature>
<dbReference type="EMBL" id="PUHW01000268">
    <property type="protein sequence ID" value="KAG0687394.1"/>
    <property type="molecule type" value="Genomic_DNA"/>
</dbReference>
<dbReference type="InterPro" id="IPR000209">
    <property type="entry name" value="Peptidase_S8/S53_dom"/>
</dbReference>
<dbReference type="PRINTS" id="PR00615">
    <property type="entry name" value="CCAATSUBUNTA"/>
</dbReference>
<dbReference type="PANTHER" id="PTHR11064:SF9">
    <property type="entry name" value="NUCLEAR TRANSCRIPTION FACTOR Y SUBUNIT BETA"/>
    <property type="match status" value="1"/>
</dbReference>
<dbReference type="PROSITE" id="PS00137">
    <property type="entry name" value="SUBTILASE_HIS"/>
    <property type="match status" value="1"/>
</dbReference>
<dbReference type="GO" id="GO:0016602">
    <property type="term" value="C:CCAAT-binding factor complex"/>
    <property type="evidence" value="ECO:0007669"/>
    <property type="project" value="InterPro"/>
</dbReference>
<comment type="caution">
    <text evidence="10">The sequence shown here is derived from an EMBL/GenBank/DDBJ whole genome shotgun (WGS) entry which is preliminary data.</text>
</comment>
<dbReference type="InterPro" id="IPR022398">
    <property type="entry name" value="Peptidase_S8_His-AS"/>
</dbReference>
<dbReference type="GO" id="GO:0006508">
    <property type="term" value="P:proteolysis"/>
    <property type="evidence" value="ECO:0007669"/>
    <property type="project" value="InterPro"/>
</dbReference>
<keyword evidence="2" id="KW-0378">Hydrolase</keyword>
<feature type="domain" description="Peptidase S8/S53" evidence="8">
    <location>
        <begin position="356"/>
        <end position="564"/>
    </location>
</feature>
<dbReference type="GO" id="GO:0046982">
    <property type="term" value="F:protein heterodimerization activity"/>
    <property type="evidence" value="ECO:0007669"/>
    <property type="project" value="InterPro"/>
</dbReference>
<dbReference type="Pfam" id="PF00082">
    <property type="entry name" value="Peptidase_S8"/>
    <property type="match status" value="1"/>
</dbReference>
<evidence type="ECO:0000256" key="6">
    <source>
        <dbReference type="PROSITE-ProRule" id="PRU01240"/>
    </source>
</evidence>
<feature type="compositionally biased region" description="Polar residues" evidence="7">
    <location>
        <begin position="172"/>
        <end position="184"/>
    </location>
</feature>
<comment type="caution">
    <text evidence="6">Lacks conserved residue(s) required for the propagation of feature annotation.</text>
</comment>
<evidence type="ECO:0000259" key="8">
    <source>
        <dbReference type="Pfam" id="PF00082"/>
    </source>
</evidence>
<dbReference type="InterPro" id="IPR027113">
    <property type="entry name" value="Transc_fact_NFYB/HAP3"/>
</dbReference>
<evidence type="ECO:0000313" key="11">
    <source>
        <dbReference type="Proteomes" id="UP000697127"/>
    </source>
</evidence>
<evidence type="ECO:0000256" key="5">
    <source>
        <dbReference type="ARBA" id="ARBA00023163"/>
    </source>
</evidence>
<dbReference type="SUPFAM" id="SSF52743">
    <property type="entry name" value="Subtilisin-like"/>
    <property type="match status" value="1"/>
</dbReference>
<reference evidence="10" key="1">
    <citation type="submission" date="2020-11" db="EMBL/GenBank/DDBJ databases">
        <title>Kefir isolates.</title>
        <authorList>
            <person name="Marcisauskas S."/>
            <person name="Kim Y."/>
            <person name="Blasche S."/>
        </authorList>
    </citation>
    <scope>NUCLEOTIDE SEQUENCE</scope>
    <source>
        <strain evidence="10">Olga-1</strain>
    </source>
</reference>
<dbReference type="Gene3D" id="3.40.50.200">
    <property type="entry name" value="Peptidase S8/S53 domain"/>
    <property type="match status" value="1"/>
</dbReference>
<feature type="compositionally biased region" description="Low complexity" evidence="7">
    <location>
        <begin position="138"/>
        <end position="155"/>
    </location>
</feature>
<dbReference type="PANTHER" id="PTHR11064">
    <property type="entry name" value="CCAAT-BINDING TRANSCRIPTION FACTOR-RELATED"/>
    <property type="match status" value="1"/>
</dbReference>
<dbReference type="InterPro" id="IPR003958">
    <property type="entry name" value="CBFA_NFYB_domain"/>
</dbReference>
<dbReference type="PROSITE" id="PS51892">
    <property type="entry name" value="SUBTILASE"/>
    <property type="match status" value="1"/>
</dbReference>
<accession>A0A9P7BF78</accession>
<evidence type="ECO:0000256" key="4">
    <source>
        <dbReference type="ARBA" id="ARBA00023125"/>
    </source>
</evidence>
<dbReference type="AlphaFoldDB" id="A0A9P7BF78"/>
<dbReference type="CDD" id="cd22907">
    <property type="entry name" value="HFD_NFYB"/>
    <property type="match status" value="1"/>
</dbReference>
<sequence length="613" mass="69293">MSIEDGDFDSIEIREQDRWLPIANVDRVMRNSLPKNAKISKEAKECMQECVSEFISFITSQAAEKCLIEKRKTLNGEDILYSLHSLGFENYAEVLRIYLAKYRIYELDEVERRRKKYLARKKKLQSIEENKKQKINFSNTNTSTITSTTPTGSTAKNKKVKKKLSETDSKLKSNSKNHQSNTSIQENDHFINSDLFWDIQHSESLSPEPPNGRNMIFPNQEHFDSDWKKILILQLNNNISFESFESKYNQFINDKNTISDLNVNNRKSQSNLKKIQIGKIKLVIADFNINFEKSVYFDKSVVSISLNLDLTICETNPTSLVQYFSPKHLVQLNQLNSIKRHQSLNFKFNLFNPINVYILDTGIDSTHPDFTNRVQLKYQLTNDINGHGTSIASVVGSELFGVCKNCNLLSYQILNSFGIGKLDLLIDALYSIYHEPSKGIILLPFITEKSKIINNILNEFKISNFTIVAPAGNYNDDACNYSPSSSSAVLTVGSIDVHTDTIANFSNYGPCVDVFTDGINIQTISNYNSANSLFEKNNITKEDVINLKSGTSLSAAITAGLLASFSGNEKGCNSNLDAIQKLKNLAIQNKIKPAKFLKSTKTPNLIIYNDIMI</sequence>
<gene>
    <name evidence="10" type="ORF">C6P40_002403</name>
</gene>
<dbReference type="InterPro" id="IPR009072">
    <property type="entry name" value="Histone-fold"/>
</dbReference>
<keyword evidence="4" id="KW-0238">DNA-binding</keyword>
<keyword evidence="3" id="KW-0805">Transcription regulation</keyword>
<dbReference type="InterPro" id="IPR023827">
    <property type="entry name" value="Peptidase_S8_Asp-AS"/>
</dbReference>
<dbReference type="GO" id="GO:0004252">
    <property type="term" value="F:serine-type endopeptidase activity"/>
    <property type="evidence" value="ECO:0007669"/>
    <property type="project" value="InterPro"/>
</dbReference>
<proteinExistence type="inferred from homology"/>
<organism evidence="10 11">
    <name type="scientific">Pichia californica</name>
    <dbReference type="NCBI Taxonomy" id="460514"/>
    <lineage>
        <taxon>Eukaryota</taxon>
        <taxon>Fungi</taxon>
        <taxon>Dikarya</taxon>
        <taxon>Ascomycota</taxon>
        <taxon>Saccharomycotina</taxon>
        <taxon>Pichiomycetes</taxon>
        <taxon>Pichiales</taxon>
        <taxon>Pichiaceae</taxon>
        <taxon>Pichia</taxon>
    </lineage>
</organism>
<dbReference type="Pfam" id="PF00808">
    <property type="entry name" value="CBFD_NFYB_HMF"/>
    <property type="match status" value="1"/>
</dbReference>
<evidence type="ECO:0000256" key="3">
    <source>
        <dbReference type="ARBA" id="ARBA00023015"/>
    </source>
</evidence>
<keyword evidence="5" id="KW-0804">Transcription</keyword>
<comment type="similarity">
    <text evidence="6">Belongs to the peptidase S8 family.</text>
</comment>
<dbReference type="SUPFAM" id="SSF47113">
    <property type="entry name" value="Histone-fold"/>
    <property type="match status" value="1"/>
</dbReference>
<keyword evidence="11" id="KW-1185">Reference proteome</keyword>
<evidence type="ECO:0000259" key="9">
    <source>
        <dbReference type="Pfam" id="PF00808"/>
    </source>
</evidence>
<protein>
    <recommendedName>
        <fullName evidence="12">Transcription factor CBF/NF-Y/archaeal histone domain-containing protein</fullName>
    </recommendedName>
</protein>
<feature type="region of interest" description="Disordered" evidence="7">
    <location>
        <begin position="138"/>
        <end position="184"/>
    </location>
</feature>